<dbReference type="PANTHER" id="PTHR47332:SF2">
    <property type="entry name" value="SET-6"/>
    <property type="match status" value="1"/>
</dbReference>
<evidence type="ECO:0000259" key="6">
    <source>
        <dbReference type="PROSITE" id="PS50865"/>
    </source>
</evidence>
<dbReference type="Gene3D" id="6.10.140.2220">
    <property type="match status" value="1"/>
</dbReference>
<proteinExistence type="predicted"/>
<sequence length="507" mass="58165">MYILQDIEGKGKGLVATKNIAKGTRIISERPVESLDEYERQSFLPLHDMYPYEENVKQFFSIIRTNALPIEENGTAGGIFLEACRINHCCNNNVQKHWNKRIGRHTVHASRDIVEGEDITIYYLDLDGIRDVHRQKLQDKLGFLCACCVCSLPAEESEENDQRLKRIQYLDDLVGRECMAMNFSERVLRYVDEHIQLHDRQGPDDAGLPRAYLDAAQIAIANGDLARGRIFAERAVKAWRIASGPDSSEVIEYAALARNPATLSLYGLSMKWKMSLKDVPSQFHSTDFEHWLWRRDKPKEIHQSGQLTSLRNQTFFPNFSALPYSSLSSPGLHRDTKDPYQPMRHWCFLGEITNSITLHHFELELADINDKRISLHFNTIGRGSELDIASVQNGCTVAVLYAERHTFTYGDTGIKLQDPQMLKIFPIALDKLLELSDRIQQYSGAMNQIKMCHRCDNKTILLNRCGKCSLFWYCDYACQKTGWVERAHKTDCRILRDPDLRGFITLG</sequence>
<dbReference type="CDD" id="cd20071">
    <property type="entry name" value="SET_SMYD"/>
    <property type="match status" value="1"/>
</dbReference>
<dbReference type="GeneID" id="19149285"/>
<dbReference type="PROSITE" id="PS01360">
    <property type="entry name" value="ZF_MYND_1"/>
    <property type="match status" value="1"/>
</dbReference>
<dbReference type="Proteomes" id="UP000053841">
    <property type="component" value="Unassembled WGS sequence"/>
</dbReference>
<evidence type="ECO:0000256" key="4">
    <source>
        <dbReference type="PROSITE-ProRule" id="PRU00134"/>
    </source>
</evidence>
<dbReference type="Gene3D" id="2.170.270.10">
    <property type="entry name" value="SET domain"/>
    <property type="match status" value="1"/>
</dbReference>
<dbReference type="InterPro" id="IPR002893">
    <property type="entry name" value="Znf_MYND"/>
</dbReference>
<feature type="domain" description="SET" evidence="5">
    <location>
        <begin position="1"/>
        <end position="124"/>
    </location>
</feature>
<dbReference type="PROSITE" id="PS50280">
    <property type="entry name" value="SET"/>
    <property type="match status" value="1"/>
</dbReference>
<keyword evidence="1" id="KW-0479">Metal-binding</keyword>
<dbReference type="PANTHER" id="PTHR47332">
    <property type="entry name" value="SET DOMAIN-CONTAINING PROTEIN 5"/>
    <property type="match status" value="1"/>
</dbReference>
<reference evidence="7 8" key="1">
    <citation type="journal article" date="2013" name="PLoS Genet.">
        <title>Comparative genome structure, secondary metabolite, and effector coding capacity across Cochliobolus pathogens.</title>
        <authorList>
            <person name="Condon B.J."/>
            <person name="Leng Y."/>
            <person name="Wu D."/>
            <person name="Bushley K.E."/>
            <person name="Ohm R.A."/>
            <person name="Otillar R."/>
            <person name="Martin J."/>
            <person name="Schackwitz W."/>
            <person name="Grimwood J."/>
            <person name="MohdZainudin N."/>
            <person name="Xue C."/>
            <person name="Wang R."/>
            <person name="Manning V.A."/>
            <person name="Dhillon B."/>
            <person name="Tu Z.J."/>
            <person name="Steffenson B.J."/>
            <person name="Salamov A."/>
            <person name="Sun H."/>
            <person name="Lowry S."/>
            <person name="LaButti K."/>
            <person name="Han J."/>
            <person name="Copeland A."/>
            <person name="Lindquist E."/>
            <person name="Barry K."/>
            <person name="Schmutz J."/>
            <person name="Baker S.E."/>
            <person name="Ciuffetti L.M."/>
            <person name="Grigoriev I.V."/>
            <person name="Zhong S."/>
            <person name="Turgeon B.G."/>
        </authorList>
    </citation>
    <scope>NUCLEOTIDE SEQUENCE [LARGE SCALE GENOMIC DNA]</scope>
    <source>
        <strain evidence="7 8">26-R-13</strain>
    </source>
</reference>
<evidence type="ECO:0000256" key="2">
    <source>
        <dbReference type="ARBA" id="ARBA00022771"/>
    </source>
</evidence>
<organism evidence="7 8">
    <name type="scientific">Cochliobolus carbonum (strain 26-R-13)</name>
    <name type="common">Maize leaf spot fungus</name>
    <name type="synonym">Bipolaris zeicola</name>
    <dbReference type="NCBI Taxonomy" id="930089"/>
    <lineage>
        <taxon>Eukaryota</taxon>
        <taxon>Fungi</taxon>
        <taxon>Dikarya</taxon>
        <taxon>Ascomycota</taxon>
        <taxon>Pezizomycotina</taxon>
        <taxon>Dothideomycetes</taxon>
        <taxon>Pleosporomycetidae</taxon>
        <taxon>Pleosporales</taxon>
        <taxon>Pleosporineae</taxon>
        <taxon>Pleosporaceae</taxon>
        <taxon>Bipolaris</taxon>
    </lineage>
</organism>
<dbReference type="RefSeq" id="XP_007716687.1">
    <property type="nucleotide sequence ID" value="XM_007718497.1"/>
</dbReference>
<dbReference type="Pfam" id="PF01753">
    <property type="entry name" value="zf-MYND"/>
    <property type="match status" value="1"/>
</dbReference>
<dbReference type="EMBL" id="KI964773">
    <property type="protein sequence ID" value="EUC29013.1"/>
    <property type="molecule type" value="Genomic_DNA"/>
</dbReference>
<dbReference type="InterPro" id="IPR001214">
    <property type="entry name" value="SET_dom"/>
</dbReference>
<keyword evidence="3" id="KW-0862">Zinc</keyword>
<keyword evidence="2 4" id="KW-0863">Zinc-finger</keyword>
<dbReference type="eggNOG" id="KOG2084">
    <property type="taxonomic scope" value="Eukaryota"/>
</dbReference>
<gene>
    <name evidence="7" type="ORF">COCCADRAFT_40565</name>
</gene>
<dbReference type="Pfam" id="PF00856">
    <property type="entry name" value="SET"/>
    <property type="match status" value="1"/>
</dbReference>
<dbReference type="InterPro" id="IPR046341">
    <property type="entry name" value="SET_dom_sf"/>
</dbReference>
<dbReference type="KEGG" id="bze:COCCADRAFT_40565"/>
<dbReference type="InterPro" id="IPR053185">
    <property type="entry name" value="SET_domain_protein"/>
</dbReference>
<dbReference type="AlphaFoldDB" id="W6XTP7"/>
<protein>
    <submittedName>
        <fullName evidence="7">Uncharacterized protein</fullName>
    </submittedName>
</protein>
<dbReference type="SUPFAM" id="SSF144232">
    <property type="entry name" value="HIT/MYND zinc finger-like"/>
    <property type="match status" value="1"/>
</dbReference>
<feature type="domain" description="MYND-type" evidence="6">
    <location>
        <begin position="452"/>
        <end position="492"/>
    </location>
</feature>
<evidence type="ECO:0000256" key="1">
    <source>
        <dbReference type="ARBA" id="ARBA00022723"/>
    </source>
</evidence>
<dbReference type="OrthoDB" id="265717at2759"/>
<evidence type="ECO:0000313" key="8">
    <source>
        <dbReference type="Proteomes" id="UP000053841"/>
    </source>
</evidence>
<accession>W6XTP7</accession>
<keyword evidence="8" id="KW-1185">Reference proteome</keyword>
<evidence type="ECO:0000313" key="7">
    <source>
        <dbReference type="EMBL" id="EUC29013.1"/>
    </source>
</evidence>
<dbReference type="GO" id="GO:0008270">
    <property type="term" value="F:zinc ion binding"/>
    <property type="evidence" value="ECO:0007669"/>
    <property type="project" value="UniProtKB-KW"/>
</dbReference>
<evidence type="ECO:0000259" key="5">
    <source>
        <dbReference type="PROSITE" id="PS50280"/>
    </source>
</evidence>
<evidence type="ECO:0000256" key="3">
    <source>
        <dbReference type="ARBA" id="ARBA00022833"/>
    </source>
</evidence>
<dbReference type="STRING" id="930089.W6XTP7"/>
<dbReference type="PROSITE" id="PS50865">
    <property type="entry name" value="ZF_MYND_2"/>
    <property type="match status" value="1"/>
</dbReference>
<dbReference type="HOGENOM" id="CLU_037221_0_0_1"/>
<dbReference type="SUPFAM" id="SSF82199">
    <property type="entry name" value="SET domain"/>
    <property type="match status" value="1"/>
</dbReference>
<name>W6XTP7_COCC2</name>